<dbReference type="PANTHER" id="PTHR30221:SF18">
    <property type="entry name" value="SLL0590 PROTEIN"/>
    <property type="match status" value="1"/>
</dbReference>
<dbReference type="SUPFAM" id="SSF82689">
    <property type="entry name" value="Mechanosensitive channel protein MscS (YggB), C-terminal domain"/>
    <property type="match status" value="1"/>
</dbReference>
<dbReference type="Pfam" id="PF21082">
    <property type="entry name" value="MS_channel_3rd"/>
    <property type="match status" value="1"/>
</dbReference>
<evidence type="ECO:0000313" key="10">
    <source>
        <dbReference type="EMBL" id="MFD2969040.1"/>
    </source>
</evidence>
<dbReference type="EMBL" id="JBHUPB010000011">
    <property type="protein sequence ID" value="MFD2969040.1"/>
    <property type="molecule type" value="Genomic_DNA"/>
</dbReference>
<feature type="transmembrane region" description="Helical" evidence="7">
    <location>
        <begin position="433"/>
        <end position="459"/>
    </location>
</feature>
<comment type="subcellular location">
    <subcellularLocation>
        <location evidence="1">Cell membrane</location>
        <topology evidence="1">Multi-pass membrane protein</topology>
    </subcellularLocation>
</comment>
<evidence type="ECO:0000256" key="6">
    <source>
        <dbReference type="ARBA" id="ARBA00023136"/>
    </source>
</evidence>
<dbReference type="Gene3D" id="3.30.70.100">
    <property type="match status" value="1"/>
</dbReference>
<comment type="similarity">
    <text evidence="2">Belongs to the MscS (TC 1.A.23) family.</text>
</comment>
<evidence type="ECO:0000256" key="1">
    <source>
        <dbReference type="ARBA" id="ARBA00004651"/>
    </source>
</evidence>
<dbReference type="InterPro" id="IPR010920">
    <property type="entry name" value="LSM_dom_sf"/>
</dbReference>
<evidence type="ECO:0000259" key="9">
    <source>
        <dbReference type="Pfam" id="PF21082"/>
    </source>
</evidence>
<dbReference type="Pfam" id="PF00924">
    <property type="entry name" value="MS_channel_2nd"/>
    <property type="match status" value="1"/>
</dbReference>
<comment type="caution">
    <text evidence="10">The sequence shown here is derived from an EMBL/GenBank/DDBJ whole genome shotgun (WGS) entry which is preliminary data.</text>
</comment>
<feature type="transmembrane region" description="Helical" evidence="7">
    <location>
        <begin position="347"/>
        <end position="372"/>
    </location>
</feature>
<dbReference type="RefSeq" id="WP_320184529.1">
    <property type="nucleotide sequence ID" value="NZ_CP138332.1"/>
</dbReference>
<organism evidence="10 11">
    <name type="scientific">Sphingobacterium bambusae</name>
    <dbReference type="NCBI Taxonomy" id="662858"/>
    <lineage>
        <taxon>Bacteria</taxon>
        <taxon>Pseudomonadati</taxon>
        <taxon>Bacteroidota</taxon>
        <taxon>Sphingobacteriia</taxon>
        <taxon>Sphingobacteriales</taxon>
        <taxon>Sphingobacteriaceae</taxon>
        <taxon>Sphingobacterium</taxon>
    </lineage>
</organism>
<accession>A0ABW6BMT4</accession>
<dbReference type="Proteomes" id="UP001597525">
    <property type="component" value="Unassembled WGS sequence"/>
</dbReference>
<evidence type="ECO:0000259" key="8">
    <source>
        <dbReference type="Pfam" id="PF00924"/>
    </source>
</evidence>
<protein>
    <submittedName>
        <fullName evidence="10">Mechanosensitive ion channel family protein</fullName>
    </submittedName>
</protein>
<keyword evidence="5 7" id="KW-1133">Transmembrane helix</keyword>
<reference evidence="11" key="1">
    <citation type="journal article" date="2019" name="Int. J. Syst. Evol. Microbiol.">
        <title>The Global Catalogue of Microorganisms (GCM) 10K type strain sequencing project: providing services to taxonomists for standard genome sequencing and annotation.</title>
        <authorList>
            <consortium name="The Broad Institute Genomics Platform"/>
            <consortium name="The Broad Institute Genome Sequencing Center for Infectious Disease"/>
            <person name="Wu L."/>
            <person name="Ma J."/>
        </authorList>
    </citation>
    <scope>NUCLEOTIDE SEQUENCE [LARGE SCALE GENOMIC DNA]</scope>
    <source>
        <strain evidence="11">KCTC 22814</strain>
    </source>
</reference>
<feature type="transmembrane region" description="Helical" evidence="7">
    <location>
        <begin position="239"/>
        <end position="260"/>
    </location>
</feature>
<dbReference type="InterPro" id="IPR006685">
    <property type="entry name" value="MscS_channel_2nd"/>
</dbReference>
<evidence type="ECO:0000256" key="7">
    <source>
        <dbReference type="SAM" id="Phobius"/>
    </source>
</evidence>
<dbReference type="InterPro" id="IPR045275">
    <property type="entry name" value="MscS_archaea/bacteria_type"/>
</dbReference>
<evidence type="ECO:0000256" key="5">
    <source>
        <dbReference type="ARBA" id="ARBA00022989"/>
    </source>
</evidence>
<evidence type="ECO:0000313" key="11">
    <source>
        <dbReference type="Proteomes" id="UP001597525"/>
    </source>
</evidence>
<evidence type="ECO:0000256" key="3">
    <source>
        <dbReference type="ARBA" id="ARBA00022475"/>
    </source>
</evidence>
<dbReference type="SUPFAM" id="SSF50182">
    <property type="entry name" value="Sm-like ribonucleoproteins"/>
    <property type="match status" value="1"/>
</dbReference>
<feature type="transmembrane region" description="Helical" evidence="7">
    <location>
        <begin position="403"/>
        <end position="421"/>
    </location>
</feature>
<dbReference type="Gene3D" id="2.30.30.60">
    <property type="match status" value="1"/>
</dbReference>
<evidence type="ECO:0000256" key="4">
    <source>
        <dbReference type="ARBA" id="ARBA00022692"/>
    </source>
</evidence>
<sequence length="630" mass="71812">MAIFQNILEIFEISNLTKTKGMLPTPYIIILCFFLLFGKDVTATVVQRDSSEQQAISQIDQKSVELEQMRKQQHDDSLHRIRLENQLLQVQRNDFDEKRKLMEEINLLRSRDSLIVHRRKLKVDSLRRLNQGVAVVPFRDTIFRVYTAIGSYSAKDRANAIENRLRNLVNNIQFHTDSLKVEKNEDSWLLSWQDQLILSVNQQDALWANRDAQELIANYADSVKRAVDKEREQTSLQRIVQALGLAVLILASLILIIFAIGKLTKYVKKKTLLAKHRYFHGVKIRGYILVTPSKQIKVVWAILTLLKWLLIVCAVYLALPIMLNLFPQTEGYAPILLGYFLSPLRNVAAAVIAYIPNLITIFVIFLVFHYLLKLLKFFAKELQNEALTIPGFYKEWAMPTYQILRVLLLAFLLVVIFPYLPGSDSPIFKGISVFIGVLFTFSSAGALGNIVAGLLLTYMRSFAIGDRIKIGDVSGDIIEKSLLVTRVRSIKNEVISIPNAQILNNHTINYSVDAQQLGLIVHVNITLAYEIPWQRVHQLAKQAALEVGLIEKSPEPFILQTSLDDFYVSYQLNAYTKAPNQQAFIYSELYKHLLDTFHEADIEILSPHFHAVRDGSARDIPPPNASKATK</sequence>
<evidence type="ECO:0000256" key="2">
    <source>
        <dbReference type="ARBA" id="ARBA00008017"/>
    </source>
</evidence>
<keyword evidence="4 7" id="KW-0812">Transmembrane</keyword>
<dbReference type="InterPro" id="IPR011066">
    <property type="entry name" value="MscS_channel_C_sf"/>
</dbReference>
<dbReference type="PANTHER" id="PTHR30221">
    <property type="entry name" value="SMALL-CONDUCTANCE MECHANOSENSITIVE CHANNEL"/>
    <property type="match status" value="1"/>
</dbReference>
<feature type="domain" description="Mechanosensitive ion channel MscS C-terminal" evidence="9">
    <location>
        <begin position="522"/>
        <end position="604"/>
    </location>
</feature>
<dbReference type="InterPro" id="IPR049278">
    <property type="entry name" value="MS_channel_C"/>
</dbReference>
<feature type="transmembrane region" description="Helical" evidence="7">
    <location>
        <begin position="298"/>
        <end position="319"/>
    </location>
</feature>
<dbReference type="InterPro" id="IPR023408">
    <property type="entry name" value="MscS_beta-dom_sf"/>
</dbReference>
<feature type="domain" description="Mechanosensitive ion channel MscS" evidence="8">
    <location>
        <begin position="447"/>
        <end position="511"/>
    </location>
</feature>
<proteinExistence type="inferred from homology"/>
<gene>
    <name evidence="10" type="ORF">ACFS7Y_16725</name>
</gene>
<keyword evidence="3" id="KW-1003">Cell membrane</keyword>
<name>A0ABW6BMT4_9SPHI</name>
<keyword evidence="6 7" id="KW-0472">Membrane</keyword>
<keyword evidence="11" id="KW-1185">Reference proteome</keyword>